<dbReference type="EMBL" id="JAHCVJ010000013">
    <property type="protein sequence ID" value="MBT0666523.1"/>
    <property type="molecule type" value="Genomic_DNA"/>
</dbReference>
<evidence type="ECO:0000313" key="10">
    <source>
        <dbReference type="Proteomes" id="UP000811899"/>
    </source>
</evidence>
<keyword evidence="3" id="KW-0949">S-adenosyl-L-methionine</keyword>
<dbReference type="NCBIfam" id="TIGR04085">
    <property type="entry name" value="rSAM_more_4Fe4S"/>
    <property type="match status" value="1"/>
</dbReference>
<protein>
    <submittedName>
        <fullName evidence="9">Radical SAM protein</fullName>
    </submittedName>
</protein>
<dbReference type="InterPro" id="IPR007197">
    <property type="entry name" value="rSAM"/>
</dbReference>
<gene>
    <name evidence="9" type="ORF">KI809_19615</name>
</gene>
<dbReference type="GO" id="GO:0051539">
    <property type="term" value="F:4 iron, 4 sulfur cluster binding"/>
    <property type="evidence" value="ECO:0007669"/>
    <property type="project" value="UniProtKB-KW"/>
</dbReference>
<sequence length="368" mass="40981">MNQTISTAASQSRDEFLMDGHKLLWHLDRVNQWVKGERIAPLHIDLGITTGCNIDCSFCYGVLQGRTGASSRFDMPKGPLLRFLREAKEAGVRSVLFDGQGENTLNSALYDAVACCGEIELSCALATNGTLLRRERMAELLAPLTWLRINISAATPESYRRIHGAPLFDKVVENIRLAVETRNNNGLATTIGMQMVLTYDNLDDIVPLSKLGAELGVDYLVIKPCSDDPQKSLNAPTGEYLELAEVFRAAEACSSNGYNVVVKANKLANSGLKDFPRCFGTRFIINISGDGSVFPCGHFFSTRREEFCMGNILENSFGEILSSDRYWSVQDKIASIDVNRECETNCRHYYICGFLWKLRNPPPHLDFI</sequence>
<comment type="caution">
    <text evidence="9">The sequence shown here is derived from an EMBL/GenBank/DDBJ whole genome shotgun (WGS) entry which is preliminary data.</text>
</comment>
<dbReference type="SFLD" id="SFLDS00029">
    <property type="entry name" value="Radical_SAM"/>
    <property type="match status" value="1"/>
</dbReference>
<evidence type="ECO:0000259" key="8">
    <source>
        <dbReference type="PROSITE" id="PS51918"/>
    </source>
</evidence>
<keyword evidence="10" id="KW-1185">Reference proteome</keyword>
<dbReference type="PANTHER" id="PTHR11228:SF7">
    <property type="entry name" value="PQQA PEPTIDE CYCLASE"/>
    <property type="match status" value="1"/>
</dbReference>
<evidence type="ECO:0000256" key="5">
    <source>
        <dbReference type="ARBA" id="ARBA00023002"/>
    </source>
</evidence>
<keyword evidence="5" id="KW-0560">Oxidoreductase</keyword>
<evidence type="ECO:0000256" key="1">
    <source>
        <dbReference type="ARBA" id="ARBA00001966"/>
    </source>
</evidence>
<keyword evidence="2" id="KW-0004">4Fe-4S</keyword>
<dbReference type="Pfam" id="PF13186">
    <property type="entry name" value="SPASM"/>
    <property type="match status" value="1"/>
</dbReference>
<dbReference type="CDD" id="cd01335">
    <property type="entry name" value="Radical_SAM"/>
    <property type="match status" value="1"/>
</dbReference>
<evidence type="ECO:0000313" key="9">
    <source>
        <dbReference type="EMBL" id="MBT0666523.1"/>
    </source>
</evidence>
<dbReference type="SFLD" id="SFLDG01067">
    <property type="entry name" value="SPASM/twitch_domain_containing"/>
    <property type="match status" value="1"/>
</dbReference>
<evidence type="ECO:0000256" key="6">
    <source>
        <dbReference type="ARBA" id="ARBA00023004"/>
    </source>
</evidence>
<dbReference type="Gene3D" id="3.20.20.70">
    <property type="entry name" value="Aldolase class I"/>
    <property type="match status" value="1"/>
</dbReference>
<keyword evidence="4" id="KW-0479">Metal-binding</keyword>
<proteinExistence type="predicted"/>
<dbReference type="Pfam" id="PF04055">
    <property type="entry name" value="Radical_SAM"/>
    <property type="match status" value="1"/>
</dbReference>
<organism evidence="9 10">
    <name type="scientific">Geoanaerobacter pelophilus</name>
    <dbReference type="NCBI Taxonomy" id="60036"/>
    <lineage>
        <taxon>Bacteria</taxon>
        <taxon>Pseudomonadati</taxon>
        <taxon>Thermodesulfobacteriota</taxon>
        <taxon>Desulfuromonadia</taxon>
        <taxon>Geobacterales</taxon>
        <taxon>Geobacteraceae</taxon>
        <taxon>Geoanaerobacter</taxon>
    </lineage>
</organism>
<evidence type="ECO:0000256" key="3">
    <source>
        <dbReference type="ARBA" id="ARBA00022691"/>
    </source>
</evidence>
<keyword evidence="6" id="KW-0408">Iron</keyword>
<dbReference type="SUPFAM" id="SSF102114">
    <property type="entry name" value="Radical SAM enzymes"/>
    <property type="match status" value="1"/>
</dbReference>
<dbReference type="AlphaFoldDB" id="A0AAW4L6K1"/>
<evidence type="ECO:0000256" key="2">
    <source>
        <dbReference type="ARBA" id="ARBA00022485"/>
    </source>
</evidence>
<dbReference type="InterPro" id="IPR013785">
    <property type="entry name" value="Aldolase_TIM"/>
</dbReference>
<dbReference type="PROSITE" id="PS51918">
    <property type="entry name" value="RADICAL_SAM"/>
    <property type="match status" value="1"/>
</dbReference>
<evidence type="ECO:0000256" key="4">
    <source>
        <dbReference type="ARBA" id="ARBA00022723"/>
    </source>
</evidence>
<dbReference type="GO" id="GO:0016491">
    <property type="term" value="F:oxidoreductase activity"/>
    <property type="evidence" value="ECO:0007669"/>
    <property type="project" value="UniProtKB-KW"/>
</dbReference>
<reference evidence="9 10" key="1">
    <citation type="submission" date="2021-05" db="EMBL/GenBank/DDBJ databases">
        <title>The draft genome of Geobacter pelophilus DSM 12255.</title>
        <authorList>
            <person name="Xu Z."/>
            <person name="Masuda Y."/>
            <person name="Itoh H."/>
            <person name="Senoo K."/>
        </authorList>
    </citation>
    <scope>NUCLEOTIDE SEQUENCE [LARGE SCALE GENOMIC DNA]</scope>
    <source>
        <strain evidence="9 10">DSM 12255</strain>
    </source>
</reference>
<dbReference type="InterPro" id="IPR000385">
    <property type="entry name" value="MoaA_NifB_PqqE_Fe-S-bd_CS"/>
</dbReference>
<comment type="cofactor">
    <cofactor evidence="1">
        <name>[4Fe-4S] cluster</name>
        <dbReference type="ChEBI" id="CHEBI:49883"/>
    </cofactor>
</comment>
<dbReference type="GO" id="GO:0046872">
    <property type="term" value="F:metal ion binding"/>
    <property type="evidence" value="ECO:0007669"/>
    <property type="project" value="UniProtKB-KW"/>
</dbReference>
<dbReference type="PROSITE" id="PS01305">
    <property type="entry name" value="MOAA_NIFB_PQQE"/>
    <property type="match status" value="1"/>
</dbReference>
<keyword evidence="7" id="KW-0411">Iron-sulfur</keyword>
<evidence type="ECO:0000256" key="7">
    <source>
        <dbReference type="ARBA" id="ARBA00023014"/>
    </source>
</evidence>
<accession>A0AAW4L6K1</accession>
<dbReference type="Proteomes" id="UP000811899">
    <property type="component" value="Unassembled WGS sequence"/>
</dbReference>
<name>A0AAW4L6K1_9BACT</name>
<dbReference type="InterPro" id="IPR023885">
    <property type="entry name" value="4Fe4S-binding_SPASM_dom"/>
</dbReference>
<dbReference type="PANTHER" id="PTHR11228">
    <property type="entry name" value="RADICAL SAM DOMAIN PROTEIN"/>
    <property type="match status" value="1"/>
</dbReference>
<dbReference type="InterPro" id="IPR050377">
    <property type="entry name" value="Radical_SAM_PqqE_MftC-like"/>
</dbReference>
<feature type="domain" description="Radical SAM core" evidence="8">
    <location>
        <begin position="38"/>
        <end position="259"/>
    </location>
</feature>
<dbReference type="InterPro" id="IPR058240">
    <property type="entry name" value="rSAM_sf"/>
</dbReference>